<dbReference type="AlphaFoldDB" id="A0A919U808"/>
<dbReference type="Proteomes" id="UP000660611">
    <property type="component" value="Unassembled WGS sequence"/>
</dbReference>
<evidence type="ECO:0000313" key="2">
    <source>
        <dbReference type="Proteomes" id="UP000660611"/>
    </source>
</evidence>
<evidence type="ECO:0000313" key="1">
    <source>
        <dbReference type="EMBL" id="GIG46059.1"/>
    </source>
</evidence>
<accession>A0A919U808</accession>
<comment type="caution">
    <text evidence="1">The sequence shown here is derived from an EMBL/GenBank/DDBJ whole genome shotgun (WGS) entry which is preliminary data.</text>
</comment>
<gene>
    <name evidence="1" type="ORF">Dsi01nite_041000</name>
</gene>
<sequence length="177" mass="19267">MYLWYRDLTVRTPLSSTGRRRVTAARAGGGTREVGRLVGRAVTAVAQPDAVGLVVAYLRAQHHLSGATLVTERPDDLTGNLPVLLVEAVGEPARSRLPWARQVRWRIGLQAWAEADQVERFIYGALTALLAARGVRLPEGGRIVRIDPAAEPTEVPDRKAAEGVLRVVTTIDVLVSY</sequence>
<reference evidence="1" key="1">
    <citation type="submission" date="2021-01" db="EMBL/GenBank/DDBJ databases">
        <title>Whole genome shotgun sequence of Dactylosporangium siamense NBRC 106093.</title>
        <authorList>
            <person name="Komaki H."/>
            <person name="Tamura T."/>
        </authorList>
    </citation>
    <scope>NUCLEOTIDE SEQUENCE</scope>
    <source>
        <strain evidence="1">NBRC 106093</strain>
    </source>
</reference>
<proteinExistence type="predicted"/>
<name>A0A919U808_9ACTN</name>
<keyword evidence="2" id="KW-1185">Reference proteome</keyword>
<protein>
    <submittedName>
        <fullName evidence="1">Uncharacterized protein</fullName>
    </submittedName>
</protein>
<organism evidence="1 2">
    <name type="scientific">Dactylosporangium siamense</name>
    <dbReference type="NCBI Taxonomy" id="685454"/>
    <lineage>
        <taxon>Bacteria</taxon>
        <taxon>Bacillati</taxon>
        <taxon>Actinomycetota</taxon>
        <taxon>Actinomycetes</taxon>
        <taxon>Micromonosporales</taxon>
        <taxon>Micromonosporaceae</taxon>
        <taxon>Dactylosporangium</taxon>
    </lineage>
</organism>
<dbReference type="EMBL" id="BONQ01000060">
    <property type="protein sequence ID" value="GIG46059.1"/>
    <property type="molecule type" value="Genomic_DNA"/>
</dbReference>